<reference evidence="1" key="1">
    <citation type="submission" date="2020-03" db="EMBL/GenBank/DDBJ databases">
        <title>A high-quality chromosome-level genome assembly of a woody plant with both climbing and erect habits, Rhamnella rubrinervis.</title>
        <authorList>
            <person name="Lu Z."/>
            <person name="Yang Y."/>
            <person name="Zhu X."/>
            <person name="Sun Y."/>
        </authorList>
    </citation>
    <scope>NUCLEOTIDE SEQUENCE</scope>
    <source>
        <strain evidence="1">BYM</strain>
        <tissue evidence="1">Leaf</tissue>
    </source>
</reference>
<accession>A0A8K0MKL6</accession>
<protein>
    <submittedName>
        <fullName evidence="1">Uncharacterized protein</fullName>
    </submittedName>
</protein>
<name>A0A8K0MKL6_9ROSA</name>
<evidence type="ECO:0000313" key="2">
    <source>
        <dbReference type="Proteomes" id="UP000796880"/>
    </source>
</evidence>
<organism evidence="1 2">
    <name type="scientific">Rhamnella rubrinervis</name>
    <dbReference type="NCBI Taxonomy" id="2594499"/>
    <lineage>
        <taxon>Eukaryota</taxon>
        <taxon>Viridiplantae</taxon>
        <taxon>Streptophyta</taxon>
        <taxon>Embryophyta</taxon>
        <taxon>Tracheophyta</taxon>
        <taxon>Spermatophyta</taxon>
        <taxon>Magnoliopsida</taxon>
        <taxon>eudicotyledons</taxon>
        <taxon>Gunneridae</taxon>
        <taxon>Pentapetalae</taxon>
        <taxon>rosids</taxon>
        <taxon>fabids</taxon>
        <taxon>Rosales</taxon>
        <taxon>Rhamnaceae</taxon>
        <taxon>rhamnoid group</taxon>
        <taxon>Rhamneae</taxon>
        <taxon>Rhamnella</taxon>
    </lineage>
</organism>
<dbReference type="OrthoDB" id="543442at2759"/>
<dbReference type="Proteomes" id="UP000796880">
    <property type="component" value="Unassembled WGS sequence"/>
</dbReference>
<keyword evidence="2" id="KW-1185">Reference proteome</keyword>
<proteinExistence type="predicted"/>
<dbReference type="EMBL" id="VOIH02000004">
    <property type="protein sequence ID" value="KAF3449153.1"/>
    <property type="molecule type" value="Genomic_DNA"/>
</dbReference>
<comment type="caution">
    <text evidence="1">The sequence shown here is derived from an EMBL/GenBank/DDBJ whole genome shotgun (WGS) entry which is preliminary data.</text>
</comment>
<dbReference type="AlphaFoldDB" id="A0A8K0MKL6"/>
<sequence>MKLGTNFVAEEVELVMKLGLICSDSEPSARPSMRQVVQYLEGDIPLTNLTLVGQSSSGFTFAGPEGFDDIAMSYPYSMDKAFSYASASVAESSLLSGGR</sequence>
<gene>
    <name evidence="1" type="ORF">FNV43_RR09881</name>
</gene>
<evidence type="ECO:0000313" key="1">
    <source>
        <dbReference type="EMBL" id="KAF3449153.1"/>
    </source>
</evidence>